<organism evidence="2 3">
    <name type="scientific">Chitiniphilus eburneus</name>
    <dbReference type="NCBI Taxonomy" id="2571148"/>
    <lineage>
        <taxon>Bacteria</taxon>
        <taxon>Pseudomonadati</taxon>
        <taxon>Pseudomonadota</taxon>
        <taxon>Betaproteobacteria</taxon>
        <taxon>Neisseriales</taxon>
        <taxon>Chitinibacteraceae</taxon>
        <taxon>Chitiniphilus</taxon>
    </lineage>
</organism>
<accession>A0A4U0Q5W1</accession>
<dbReference type="RefSeq" id="WP_136772485.1">
    <property type="nucleotide sequence ID" value="NZ_SUMF01000004.1"/>
</dbReference>
<evidence type="ECO:0000313" key="2">
    <source>
        <dbReference type="EMBL" id="TJZ75572.1"/>
    </source>
</evidence>
<dbReference type="PROSITE" id="PS51257">
    <property type="entry name" value="PROKAR_LIPOPROTEIN"/>
    <property type="match status" value="1"/>
</dbReference>
<keyword evidence="3" id="KW-1185">Reference proteome</keyword>
<dbReference type="Proteomes" id="UP000310016">
    <property type="component" value="Unassembled WGS sequence"/>
</dbReference>
<reference evidence="2 3" key="1">
    <citation type="submission" date="2019-04" db="EMBL/GenBank/DDBJ databases">
        <title>Chitiniphilus eburnea sp. nov., a novel chitinolytic bacterium isolated from aquaculture sludge.</title>
        <authorList>
            <person name="Sheng M."/>
        </authorList>
    </citation>
    <scope>NUCLEOTIDE SEQUENCE [LARGE SCALE GENOMIC DNA]</scope>
    <source>
        <strain evidence="2 3">HX-2-15</strain>
    </source>
</reference>
<sequence length="138" mass="15530">MKTIIFAVSTGLASCAFAAKPVEIVTLITQNYGVKTGEQFDYSGTPFLLTNKKCALPIVNAKDMRHFESPNLRHMKDFGAVDGCWYLTLDKRVIVIFSDGRMDNAGYLQQYMPIKVISEKMAIKLDDSELEKKSVKRN</sequence>
<comment type="caution">
    <text evidence="2">The sequence shown here is derived from an EMBL/GenBank/DDBJ whole genome shotgun (WGS) entry which is preliminary data.</text>
</comment>
<evidence type="ECO:0000256" key="1">
    <source>
        <dbReference type="SAM" id="SignalP"/>
    </source>
</evidence>
<feature type="signal peptide" evidence="1">
    <location>
        <begin position="1"/>
        <end position="18"/>
    </location>
</feature>
<feature type="chain" id="PRO_5020485425" evidence="1">
    <location>
        <begin position="19"/>
        <end position="138"/>
    </location>
</feature>
<dbReference type="AlphaFoldDB" id="A0A4U0Q5W1"/>
<keyword evidence="1" id="KW-0732">Signal</keyword>
<gene>
    <name evidence="2" type="ORF">FAZ21_06555</name>
</gene>
<dbReference type="OrthoDB" id="9028983at2"/>
<protein>
    <submittedName>
        <fullName evidence="2">Uncharacterized protein</fullName>
    </submittedName>
</protein>
<dbReference type="EMBL" id="SUMF01000004">
    <property type="protein sequence ID" value="TJZ75572.1"/>
    <property type="molecule type" value="Genomic_DNA"/>
</dbReference>
<proteinExistence type="predicted"/>
<evidence type="ECO:0000313" key="3">
    <source>
        <dbReference type="Proteomes" id="UP000310016"/>
    </source>
</evidence>
<name>A0A4U0Q5W1_9NEIS</name>